<evidence type="ECO:0000256" key="2">
    <source>
        <dbReference type="ARBA" id="ARBA00022946"/>
    </source>
</evidence>
<dbReference type="GO" id="GO:0033539">
    <property type="term" value="P:fatty acid beta-oxidation using acyl-CoA dehydrogenase"/>
    <property type="evidence" value="ECO:0007669"/>
    <property type="project" value="TreeGrafter"/>
</dbReference>
<dbReference type="GO" id="GO:0046949">
    <property type="term" value="P:fatty-acyl-CoA biosynthetic process"/>
    <property type="evidence" value="ECO:0007669"/>
    <property type="project" value="TreeGrafter"/>
</dbReference>
<proteinExistence type="predicted"/>
<dbReference type="InterPro" id="IPR013786">
    <property type="entry name" value="AcylCoA_DH/ox_N"/>
</dbReference>
<dbReference type="SUPFAM" id="SSF56645">
    <property type="entry name" value="Acyl-CoA dehydrogenase NM domain-like"/>
    <property type="match status" value="1"/>
</dbReference>
<gene>
    <name evidence="6" type="ORF">JAAARDRAFT_60184</name>
</gene>
<dbReference type="Proteomes" id="UP000027265">
    <property type="component" value="Unassembled WGS sequence"/>
</dbReference>
<dbReference type="OrthoDB" id="435240at2759"/>
<dbReference type="GO" id="GO:0000062">
    <property type="term" value="F:fatty-acyl-CoA binding"/>
    <property type="evidence" value="ECO:0007669"/>
    <property type="project" value="TreeGrafter"/>
</dbReference>
<keyword evidence="2" id="KW-0809">Transit peptide</keyword>
<evidence type="ECO:0000259" key="5">
    <source>
        <dbReference type="Pfam" id="PF02771"/>
    </source>
</evidence>
<keyword evidence="3" id="KW-0560">Oxidoreductase</keyword>
<dbReference type="PANTHER" id="PTHR42807">
    <property type="entry name" value="GLUTARYL-COA DEHYDROGENASE, MITOCHONDRIAL"/>
    <property type="match status" value="1"/>
</dbReference>
<dbReference type="GO" id="GO:0005739">
    <property type="term" value="C:mitochondrion"/>
    <property type="evidence" value="ECO:0007669"/>
    <property type="project" value="UniProtKB-SubCell"/>
</dbReference>
<dbReference type="Gene3D" id="1.10.540.10">
    <property type="entry name" value="Acyl-CoA dehydrogenase/oxidase, N-terminal domain"/>
    <property type="match status" value="1"/>
</dbReference>
<keyword evidence="4" id="KW-0496">Mitochondrion</keyword>
<dbReference type="EMBL" id="KL197726">
    <property type="protein sequence ID" value="KDQ55275.1"/>
    <property type="molecule type" value="Genomic_DNA"/>
</dbReference>
<evidence type="ECO:0000256" key="3">
    <source>
        <dbReference type="ARBA" id="ARBA00023002"/>
    </source>
</evidence>
<dbReference type="InterPro" id="IPR052033">
    <property type="entry name" value="Glutaryl-CoA_DH_mitochondrial"/>
</dbReference>
<evidence type="ECO:0000313" key="7">
    <source>
        <dbReference type="Proteomes" id="UP000027265"/>
    </source>
</evidence>
<accession>A0A067PN95</accession>
<dbReference type="InterPro" id="IPR037069">
    <property type="entry name" value="AcylCoA_DH/ox_N_sf"/>
</dbReference>
<reference evidence="7" key="1">
    <citation type="journal article" date="2014" name="Proc. Natl. Acad. Sci. U.S.A.">
        <title>Extensive sampling of basidiomycete genomes demonstrates inadequacy of the white-rot/brown-rot paradigm for wood decay fungi.</title>
        <authorList>
            <person name="Riley R."/>
            <person name="Salamov A.A."/>
            <person name="Brown D.W."/>
            <person name="Nagy L.G."/>
            <person name="Floudas D."/>
            <person name="Held B.W."/>
            <person name="Levasseur A."/>
            <person name="Lombard V."/>
            <person name="Morin E."/>
            <person name="Otillar R."/>
            <person name="Lindquist E.A."/>
            <person name="Sun H."/>
            <person name="LaButti K.M."/>
            <person name="Schmutz J."/>
            <person name="Jabbour D."/>
            <person name="Luo H."/>
            <person name="Baker S.E."/>
            <person name="Pisabarro A.G."/>
            <person name="Walton J.D."/>
            <person name="Blanchette R.A."/>
            <person name="Henrissat B."/>
            <person name="Martin F."/>
            <person name="Cullen D."/>
            <person name="Hibbett D.S."/>
            <person name="Grigoriev I.V."/>
        </authorList>
    </citation>
    <scope>NUCLEOTIDE SEQUENCE [LARGE SCALE GENOMIC DNA]</scope>
    <source>
        <strain evidence="7">MUCL 33604</strain>
    </source>
</reference>
<dbReference type="Pfam" id="PF02771">
    <property type="entry name" value="Acyl-CoA_dh_N"/>
    <property type="match status" value="1"/>
</dbReference>
<dbReference type="AlphaFoldDB" id="A0A067PN95"/>
<evidence type="ECO:0000313" key="6">
    <source>
        <dbReference type="EMBL" id="KDQ55275.1"/>
    </source>
</evidence>
<dbReference type="STRING" id="933084.A0A067PN95"/>
<feature type="domain" description="Acyl-CoA dehydrogenase/oxidase N-terminal" evidence="5">
    <location>
        <begin position="2"/>
        <end position="60"/>
    </location>
</feature>
<evidence type="ECO:0000256" key="4">
    <source>
        <dbReference type="ARBA" id="ARBA00023128"/>
    </source>
</evidence>
<dbReference type="GO" id="GO:0004361">
    <property type="term" value="F:glutaryl-CoA dehydrogenase activity"/>
    <property type="evidence" value="ECO:0007669"/>
    <property type="project" value="TreeGrafter"/>
</dbReference>
<sequence length="76" mass="8126">MPQALEAYQNQTLDTSILRDLGSLGLLGLTIKGYGCAGASYVTYGLVARGIKRLRIQVNSLSPILACHASHNRAPK</sequence>
<keyword evidence="7" id="KW-1185">Reference proteome</keyword>
<dbReference type="GO" id="GO:0050660">
    <property type="term" value="F:flavin adenine dinucleotide binding"/>
    <property type="evidence" value="ECO:0007669"/>
    <property type="project" value="InterPro"/>
</dbReference>
<protein>
    <recommendedName>
        <fullName evidence="5">Acyl-CoA dehydrogenase/oxidase N-terminal domain-containing protein</fullName>
    </recommendedName>
</protein>
<dbReference type="InterPro" id="IPR009100">
    <property type="entry name" value="AcylCoA_DH/oxidase_NM_dom_sf"/>
</dbReference>
<dbReference type="InParanoid" id="A0A067PN95"/>
<name>A0A067PN95_9AGAM</name>
<comment type="subcellular location">
    <subcellularLocation>
        <location evidence="1">Mitochondrion</location>
    </subcellularLocation>
</comment>
<dbReference type="HOGENOM" id="CLU_2654829_0_0_1"/>
<organism evidence="6 7">
    <name type="scientific">Jaapia argillacea MUCL 33604</name>
    <dbReference type="NCBI Taxonomy" id="933084"/>
    <lineage>
        <taxon>Eukaryota</taxon>
        <taxon>Fungi</taxon>
        <taxon>Dikarya</taxon>
        <taxon>Basidiomycota</taxon>
        <taxon>Agaricomycotina</taxon>
        <taxon>Agaricomycetes</taxon>
        <taxon>Agaricomycetidae</taxon>
        <taxon>Jaapiales</taxon>
        <taxon>Jaapiaceae</taxon>
        <taxon>Jaapia</taxon>
    </lineage>
</organism>
<dbReference type="PANTHER" id="PTHR42807:SF1">
    <property type="entry name" value="GLUTARYL-COA DEHYDROGENASE, MITOCHONDRIAL"/>
    <property type="match status" value="1"/>
</dbReference>
<evidence type="ECO:0000256" key="1">
    <source>
        <dbReference type="ARBA" id="ARBA00004173"/>
    </source>
</evidence>